<dbReference type="SUPFAM" id="SSF51294">
    <property type="entry name" value="Hedgehog/intein (Hint) domain"/>
    <property type="match status" value="1"/>
</dbReference>
<organism evidence="2 3">
    <name type="scientific">Ruegeria meonggei</name>
    <dbReference type="NCBI Taxonomy" id="1446476"/>
    <lineage>
        <taxon>Bacteria</taxon>
        <taxon>Pseudomonadati</taxon>
        <taxon>Pseudomonadota</taxon>
        <taxon>Alphaproteobacteria</taxon>
        <taxon>Rhodobacterales</taxon>
        <taxon>Roseobacteraceae</taxon>
        <taxon>Ruegeria</taxon>
    </lineage>
</organism>
<evidence type="ECO:0000313" key="2">
    <source>
        <dbReference type="EMBL" id="SLN16600.1"/>
    </source>
</evidence>
<dbReference type="AlphaFoldDB" id="A0A1X6YBN1"/>
<dbReference type="RefSeq" id="WP_234995113.1">
    <property type="nucleotide sequence ID" value="NZ_FWFP01000001.1"/>
</dbReference>
<dbReference type="EMBL" id="FWFP01000001">
    <property type="protein sequence ID" value="SLN16600.1"/>
    <property type="molecule type" value="Genomic_DNA"/>
</dbReference>
<name>A0A1X6YBN1_9RHOB</name>
<sequence>MLKVESVIGFEERPSYQDKGEPQFALNARRGGLVHGTTVATNNGWRLVEDLQPGDLVRTLDSGFKRISRVATDCIVVPSDEASPENLPIRIPSHAAYNGRPVWIMPEQGVALDHTKLNHDPISLPVSMPIVPARLLSGTFRIISDTPSSYFDISTLFFDKDEVIYIEGGLRAFCPSGRFGMGSMSGTKSYTVAAGEAAAELVYQTAKHGDISALANSLGALPAPIMEHPIMPMRPVRGARRPGRPGRPVAMI</sequence>
<dbReference type="InterPro" id="IPR036844">
    <property type="entry name" value="Hint_dom_sf"/>
</dbReference>
<dbReference type="Pfam" id="PF13403">
    <property type="entry name" value="Hint_2"/>
    <property type="match status" value="1"/>
</dbReference>
<proteinExistence type="predicted"/>
<dbReference type="InterPro" id="IPR028992">
    <property type="entry name" value="Hedgehog/Intein_dom"/>
</dbReference>
<evidence type="ECO:0000259" key="1">
    <source>
        <dbReference type="Pfam" id="PF13403"/>
    </source>
</evidence>
<keyword evidence="3" id="KW-1185">Reference proteome</keyword>
<accession>A0A1X6YBN1</accession>
<reference evidence="3" key="1">
    <citation type="submission" date="2017-03" db="EMBL/GenBank/DDBJ databases">
        <authorList>
            <person name="Rodrigo-Torres L."/>
            <person name="Arahal R.D."/>
            <person name="Lucena T."/>
        </authorList>
    </citation>
    <scope>NUCLEOTIDE SEQUENCE [LARGE SCALE GENOMIC DNA]</scope>
    <source>
        <strain evidence="3">CECT 8411</strain>
    </source>
</reference>
<evidence type="ECO:0000313" key="3">
    <source>
        <dbReference type="Proteomes" id="UP000193778"/>
    </source>
</evidence>
<gene>
    <name evidence="2" type="ORF">RUM8411_00527</name>
</gene>
<feature type="domain" description="Hedgehog/Intein (Hint)" evidence="1">
    <location>
        <begin position="33"/>
        <end position="168"/>
    </location>
</feature>
<protein>
    <recommendedName>
        <fullName evidence="1">Hedgehog/Intein (Hint) domain-containing protein</fullName>
    </recommendedName>
</protein>
<dbReference type="Proteomes" id="UP000193778">
    <property type="component" value="Unassembled WGS sequence"/>
</dbReference>